<proteinExistence type="predicted"/>
<organism evidence="2 3">
    <name type="scientific">Pricia mediterranea</name>
    <dbReference type="NCBI Taxonomy" id="3076079"/>
    <lineage>
        <taxon>Bacteria</taxon>
        <taxon>Pseudomonadati</taxon>
        <taxon>Bacteroidota</taxon>
        <taxon>Flavobacteriia</taxon>
        <taxon>Flavobacteriales</taxon>
        <taxon>Flavobacteriaceae</taxon>
        <taxon>Pricia</taxon>
    </lineage>
</organism>
<accession>A0ABU3L959</accession>
<evidence type="ECO:0000256" key="1">
    <source>
        <dbReference type="SAM" id="SignalP"/>
    </source>
</evidence>
<reference evidence="2 3" key="1">
    <citation type="submission" date="2023-09" db="EMBL/GenBank/DDBJ databases">
        <title>Novel taxa isolated from Blanes Bay.</title>
        <authorList>
            <person name="Rey-Velasco X."/>
            <person name="Lucena T."/>
        </authorList>
    </citation>
    <scope>NUCLEOTIDE SEQUENCE [LARGE SCALE GENOMIC DNA]</scope>
    <source>
        <strain evidence="2 3">S334</strain>
    </source>
</reference>
<gene>
    <name evidence="2" type="ORF">RQM65_16575</name>
</gene>
<feature type="signal peptide" evidence="1">
    <location>
        <begin position="1"/>
        <end position="19"/>
    </location>
</feature>
<keyword evidence="3" id="KW-1185">Reference proteome</keyword>
<keyword evidence="1" id="KW-0732">Signal</keyword>
<sequence>MKKANLFFTLALLPFIALSQSVFDKYDDMDHVGSVTINQNMIRLAGNIAAFDESDQDAQDFADIAQGLNGIKVFITQDPGISEDMGATVKAYLKSSTLEELMRVKDKDATVKFYVKQGKDEDHVSELLLFVSDIDNPKIGIKNRKFESVLVSMTGDIDLNKIGALTNKLNLPEELNSAGKSK</sequence>
<dbReference type="Pfam" id="PF14060">
    <property type="entry name" value="DUF4252"/>
    <property type="match status" value="1"/>
</dbReference>
<name>A0ABU3L959_9FLAO</name>
<protein>
    <submittedName>
        <fullName evidence="2">DUF4252 domain-containing protein</fullName>
    </submittedName>
</protein>
<dbReference type="InterPro" id="IPR025348">
    <property type="entry name" value="DUF4252"/>
</dbReference>
<dbReference type="RefSeq" id="WP_314016534.1">
    <property type="nucleotide sequence ID" value="NZ_JAVTTP010000001.1"/>
</dbReference>
<dbReference type="EMBL" id="JAVTTP010000001">
    <property type="protein sequence ID" value="MDT7830285.1"/>
    <property type="molecule type" value="Genomic_DNA"/>
</dbReference>
<evidence type="ECO:0000313" key="3">
    <source>
        <dbReference type="Proteomes" id="UP001250656"/>
    </source>
</evidence>
<dbReference type="Proteomes" id="UP001250656">
    <property type="component" value="Unassembled WGS sequence"/>
</dbReference>
<comment type="caution">
    <text evidence="2">The sequence shown here is derived from an EMBL/GenBank/DDBJ whole genome shotgun (WGS) entry which is preliminary data.</text>
</comment>
<feature type="chain" id="PRO_5046432824" evidence="1">
    <location>
        <begin position="20"/>
        <end position="182"/>
    </location>
</feature>
<evidence type="ECO:0000313" key="2">
    <source>
        <dbReference type="EMBL" id="MDT7830285.1"/>
    </source>
</evidence>